<dbReference type="Proteomes" id="UP001596091">
    <property type="component" value="Unassembled WGS sequence"/>
</dbReference>
<protein>
    <submittedName>
        <fullName evidence="2">DUF5677 domain-containing protein</fullName>
    </submittedName>
</protein>
<dbReference type="EMBL" id="JBHSPH010000017">
    <property type="protein sequence ID" value="MFC5865196.1"/>
    <property type="molecule type" value="Genomic_DNA"/>
</dbReference>
<feature type="compositionally biased region" description="Basic and acidic residues" evidence="1">
    <location>
        <begin position="1"/>
        <end position="21"/>
    </location>
</feature>
<evidence type="ECO:0000256" key="1">
    <source>
        <dbReference type="SAM" id="MobiDB-lite"/>
    </source>
</evidence>
<accession>A0ABW1ELL7</accession>
<evidence type="ECO:0000313" key="2">
    <source>
        <dbReference type="EMBL" id="MFC5865196.1"/>
    </source>
</evidence>
<comment type="caution">
    <text evidence="2">The sequence shown here is derived from an EMBL/GenBank/DDBJ whole genome shotgun (WGS) entry which is preliminary data.</text>
</comment>
<dbReference type="InterPro" id="IPR043733">
    <property type="entry name" value="DUF5677"/>
</dbReference>
<gene>
    <name evidence="2" type="ORF">ACFPT7_23015</name>
</gene>
<reference evidence="3" key="1">
    <citation type="journal article" date="2019" name="Int. J. Syst. Evol. Microbiol.">
        <title>The Global Catalogue of Microorganisms (GCM) 10K type strain sequencing project: providing services to taxonomists for standard genome sequencing and annotation.</title>
        <authorList>
            <consortium name="The Broad Institute Genomics Platform"/>
            <consortium name="The Broad Institute Genome Sequencing Center for Infectious Disease"/>
            <person name="Wu L."/>
            <person name="Ma J."/>
        </authorList>
    </citation>
    <scope>NUCLEOTIDE SEQUENCE [LARGE SCALE GENOMIC DNA]</scope>
    <source>
        <strain evidence="3">JCM 4087</strain>
    </source>
</reference>
<evidence type="ECO:0000313" key="3">
    <source>
        <dbReference type="Proteomes" id="UP001596091"/>
    </source>
</evidence>
<sequence length="294" mass="34586">MKFSEEEKDNRENDDGKKESDASTPQTWAELIEWRSNYPDIIHKWLQVMGRLILRTKVRDDDELGDLIVGCMFASHRDINDLMTLSHTDSHHGAQYCLRALFERIVTLKYLCQKPEYLQDFKDYDAVDWDQIINGISESFGISMEPEAREDLSKRAAELRKKNKQEKCSVCKNQRPTSWTRVDSRQMAKLVGLDHLYLMAFTIPSKLMHPTLWGTRDRLTRNTPLYNTLHCMHHLLIEILMIHRRHFMGKQYVTPIMGNAILDFLSVYVYSQTSFDGVLRRGQERNGERIYYGF</sequence>
<keyword evidence="3" id="KW-1185">Reference proteome</keyword>
<name>A0ABW1ELL7_9BACT</name>
<proteinExistence type="predicted"/>
<organism evidence="2 3">
    <name type="scientific">Acidicapsa dinghuensis</name>
    <dbReference type="NCBI Taxonomy" id="2218256"/>
    <lineage>
        <taxon>Bacteria</taxon>
        <taxon>Pseudomonadati</taxon>
        <taxon>Acidobacteriota</taxon>
        <taxon>Terriglobia</taxon>
        <taxon>Terriglobales</taxon>
        <taxon>Acidobacteriaceae</taxon>
        <taxon>Acidicapsa</taxon>
    </lineage>
</organism>
<dbReference type="Pfam" id="PF18928">
    <property type="entry name" value="DUF5677"/>
    <property type="match status" value="1"/>
</dbReference>
<dbReference type="RefSeq" id="WP_263342603.1">
    <property type="nucleotide sequence ID" value="NZ_JAGSYH010000013.1"/>
</dbReference>
<feature type="region of interest" description="Disordered" evidence="1">
    <location>
        <begin position="1"/>
        <end position="24"/>
    </location>
</feature>